<evidence type="ECO:0000256" key="3">
    <source>
        <dbReference type="ARBA" id="ARBA00010982"/>
    </source>
</evidence>
<dbReference type="InterPro" id="IPR020617">
    <property type="entry name" value="Thiolase_C"/>
</dbReference>
<keyword evidence="6 11" id="KW-0808">Transferase</keyword>
<dbReference type="InterPro" id="IPR020616">
    <property type="entry name" value="Thiolase_N"/>
</dbReference>
<evidence type="ECO:0000256" key="9">
    <source>
        <dbReference type="ARBA" id="ARBA00041222"/>
    </source>
</evidence>
<evidence type="ECO:0000256" key="4">
    <source>
        <dbReference type="ARBA" id="ARBA00012233"/>
    </source>
</evidence>
<evidence type="ECO:0000256" key="7">
    <source>
        <dbReference type="ARBA" id="ARBA00022797"/>
    </source>
</evidence>
<dbReference type="SUPFAM" id="SSF53901">
    <property type="entry name" value="Thiolase-like"/>
    <property type="match status" value="2"/>
</dbReference>
<evidence type="ECO:0000256" key="5">
    <source>
        <dbReference type="ARBA" id="ARBA00016181"/>
    </source>
</evidence>
<dbReference type="PROSITE" id="PS00098">
    <property type="entry name" value="THIOLASE_1"/>
    <property type="match status" value="1"/>
</dbReference>
<dbReference type="InterPro" id="IPR002155">
    <property type="entry name" value="Thiolase"/>
</dbReference>
<dbReference type="EMBL" id="BAAAEW010000047">
    <property type="protein sequence ID" value="GAA0769885.1"/>
    <property type="molecule type" value="Genomic_DNA"/>
</dbReference>
<dbReference type="EC" id="2.3.1.174" evidence="4"/>
<dbReference type="CDD" id="cd00751">
    <property type="entry name" value="thiolase"/>
    <property type="match status" value="1"/>
</dbReference>
<keyword evidence="8 11" id="KW-0012">Acyltransferase</keyword>
<evidence type="ECO:0000256" key="10">
    <source>
        <dbReference type="ARBA" id="ARBA00048527"/>
    </source>
</evidence>
<dbReference type="PROSITE" id="PS00737">
    <property type="entry name" value="THIOLASE_2"/>
    <property type="match status" value="1"/>
</dbReference>
<dbReference type="InterPro" id="IPR012793">
    <property type="entry name" value="PcaF"/>
</dbReference>
<evidence type="ECO:0000313" key="14">
    <source>
        <dbReference type="EMBL" id="GAA0769885.1"/>
    </source>
</evidence>
<dbReference type="Gene3D" id="3.40.47.10">
    <property type="match status" value="1"/>
</dbReference>
<keyword evidence="15" id="KW-1185">Reference proteome</keyword>
<keyword evidence="7" id="KW-0058">Aromatic hydrocarbons catabolism</keyword>
<dbReference type="InterPro" id="IPR020610">
    <property type="entry name" value="Thiolase_AS"/>
</dbReference>
<name>A0ABN1KL87_9BURK</name>
<reference evidence="14 15" key="1">
    <citation type="journal article" date="2019" name="Int. J. Syst. Evol. Microbiol.">
        <title>The Global Catalogue of Microorganisms (GCM) 10K type strain sequencing project: providing services to taxonomists for standard genome sequencing and annotation.</title>
        <authorList>
            <consortium name="The Broad Institute Genomics Platform"/>
            <consortium name="The Broad Institute Genome Sequencing Center for Infectious Disease"/>
            <person name="Wu L."/>
            <person name="Ma J."/>
        </authorList>
    </citation>
    <scope>NUCLEOTIDE SEQUENCE [LARGE SCALE GENOMIC DNA]</scope>
    <source>
        <strain evidence="14 15">JCM 15503</strain>
    </source>
</reference>
<comment type="function">
    <text evidence="1">Catalyzes thiolytic cleavage of beta-ketoadipyl-CoA to succinyl-CoA and acetyl-CoA.</text>
</comment>
<dbReference type="PANTHER" id="PTHR18919:SF107">
    <property type="entry name" value="ACETYL-COA ACETYLTRANSFERASE, CYTOSOLIC"/>
    <property type="match status" value="1"/>
</dbReference>
<dbReference type="InterPro" id="IPR020613">
    <property type="entry name" value="Thiolase_CS"/>
</dbReference>
<dbReference type="NCBIfam" id="NF006551">
    <property type="entry name" value="PRK09050.1"/>
    <property type="match status" value="1"/>
</dbReference>
<dbReference type="NCBIfam" id="TIGR01930">
    <property type="entry name" value="AcCoA-C-Actrans"/>
    <property type="match status" value="1"/>
</dbReference>
<comment type="similarity">
    <text evidence="3 11">Belongs to the thiolase-like superfamily. Thiolase family.</text>
</comment>
<dbReference type="Proteomes" id="UP001500279">
    <property type="component" value="Unassembled WGS sequence"/>
</dbReference>
<dbReference type="InterPro" id="IPR020615">
    <property type="entry name" value="Thiolase_acyl_enz_int_AS"/>
</dbReference>
<dbReference type="RefSeq" id="WP_141289052.1">
    <property type="nucleotide sequence ID" value="NZ_BAAAEW010000047.1"/>
</dbReference>
<dbReference type="PANTHER" id="PTHR18919">
    <property type="entry name" value="ACETYL-COA C-ACYLTRANSFERASE"/>
    <property type="match status" value="1"/>
</dbReference>
<evidence type="ECO:0000313" key="15">
    <source>
        <dbReference type="Proteomes" id="UP001500279"/>
    </source>
</evidence>
<dbReference type="PIRSF" id="PIRSF000429">
    <property type="entry name" value="Ac-CoA_Ac_transf"/>
    <property type="match status" value="1"/>
</dbReference>
<gene>
    <name evidence="14" type="primary">pcaF_2</name>
    <name evidence="14" type="ORF">GCM10009107_61240</name>
</gene>
<feature type="domain" description="Thiolase N-terminal" evidence="12">
    <location>
        <begin position="6"/>
        <end position="268"/>
    </location>
</feature>
<dbReference type="Pfam" id="PF02803">
    <property type="entry name" value="Thiolase_C"/>
    <property type="match status" value="1"/>
</dbReference>
<comment type="catalytic activity">
    <reaction evidence="10">
        <text>succinyl-CoA + acetyl-CoA = 3-oxoadipyl-CoA + CoA</text>
        <dbReference type="Rhea" id="RHEA:19481"/>
        <dbReference type="ChEBI" id="CHEBI:57287"/>
        <dbReference type="ChEBI" id="CHEBI:57288"/>
        <dbReference type="ChEBI" id="CHEBI:57292"/>
        <dbReference type="ChEBI" id="CHEBI:57348"/>
        <dbReference type="EC" id="2.3.1.174"/>
    </reaction>
</comment>
<evidence type="ECO:0000256" key="8">
    <source>
        <dbReference type="ARBA" id="ARBA00023315"/>
    </source>
</evidence>
<dbReference type="Pfam" id="PF00108">
    <property type="entry name" value="Thiolase_N"/>
    <property type="match status" value="1"/>
</dbReference>
<accession>A0ABN1KL87</accession>
<dbReference type="PROSITE" id="PS00099">
    <property type="entry name" value="THIOLASE_3"/>
    <property type="match status" value="1"/>
</dbReference>
<feature type="domain" description="Thiolase C-terminal" evidence="13">
    <location>
        <begin position="277"/>
        <end position="400"/>
    </location>
</feature>
<evidence type="ECO:0000259" key="13">
    <source>
        <dbReference type="Pfam" id="PF02803"/>
    </source>
</evidence>
<evidence type="ECO:0000259" key="12">
    <source>
        <dbReference type="Pfam" id="PF00108"/>
    </source>
</evidence>
<evidence type="ECO:0000256" key="11">
    <source>
        <dbReference type="RuleBase" id="RU003557"/>
    </source>
</evidence>
<dbReference type="NCBIfam" id="TIGR02430">
    <property type="entry name" value="pcaF"/>
    <property type="match status" value="1"/>
</dbReference>
<evidence type="ECO:0000256" key="6">
    <source>
        <dbReference type="ARBA" id="ARBA00022679"/>
    </source>
</evidence>
<sequence length="401" mass="41569">MSQHAYICDAVRTPFGRYGGALASVRADDLGAVPLAALMARNLTVDWQAVTDVIYGCANQAGEDNRNVARMSALLAGLPLEVPGSTVNRLCGSGLDALGTAARAIRSGDADLMLAGGVESMSRAPFVMPKAESAFSRSNRIEDTTIGWRFVNGLMKARYGVDAMPETAENVATEFGIEREAQDLMALSSQTRALAAQERGFFDAEIVPVSIPQKKGDAIIVAKDEHPRTTSLEALAKLKGVVRPDGTVTAGNASGVNDGACALLLASEAAANRHGLTPRARVVGMASAGVPPRIMGMGPAPATRKVLALTGLTLAQLDLIELNEAFAAQGLAVLRDLGLRDDDPRVNPNGGAIALGHPLGASGARLATTAVNQLHATGGRYALVTMCIGVGQGIAVVLERV</sequence>
<comment type="pathway">
    <text evidence="2">Aromatic compound metabolism; beta-ketoadipate pathway; acetyl-CoA and succinyl-CoA from 3-oxoadipate: step 2/2.</text>
</comment>
<comment type="caution">
    <text evidence="14">The sequence shown here is derived from an EMBL/GenBank/DDBJ whole genome shotgun (WGS) entry which is preliminary data.</text>
</comment>
<protein>
    <recommendedName>
        <fullName evidence="5">Beta-ketoadipyl-CoA thiolase</fullName>
        <ecNumber evidence="4">2.3.1.174</ecNumber>
    </recommendedName>
    <alternativeName>
        <fullName evidence="9">3-oxoadipyl-CoA thiolase</fullName>
    </alternativeName>
</protein>
<evidence type="ECO:0000256" key="2">
    <source>
        <dbReference type="ARBA" id="ARBA00005071"/>
    </source>
</evidence>
<proteinExistence type="inferred from homology"/>
<dbReference type="InterPro" id="IPR016039">
    <property type="entry name" value="Thiolase-like"/>
</dbReference>
<evidence type="ECO:0000256" key="1">
    <source>
        <dbReference type="ARBA" id="ARBA00003720"/>
    </source>
</evidence>
<organism evidence="14 15">
    <name type="scientific">Ideonella azotifigens</name>
    <dbReference type="NCBI Taxonomy" id="513160"/>
    <lineage>
        <taxon>Bacteria</taxon>
        <taxon>Pseudomonadati</taxon>
        <taxon>Pseudomonadota</taxon>
        <taxon>Betaproteobacteria</taxon>
        <taxon>Burkholderiales</taxon>
        <taxon>Sphaerotilaceae</taxon>
        <taxon>Ideonella</taxon>
    </lineage>
</organism>